<dbReference type="InterPro" id="IPR054539">
    <property type="entry name" value="Beta-prop_PDH"/>
</dbReference>
<dbReference type="InterPro" id="IPR011041">
    <property type="entry name" value="Quinoprot_gluc/sorb_DH_b-prop"/>
</dbReference>
<dbReference type="SUPFAM" id="SSF50952">
    <property type="entry name" value="Soluble quinoprotein glucose dehydrogenase"/>
    <property type="match status" value="1"/>
</dbReference>
<reference evidence="2 3" key="1">
    <citation type="submission" date="2016-04" db="EMBL/GenBank/DDBJ databases">
        <title>A degradative enzymes factory behind the ericoid mycorrhizal symbiosis.</title>
        <authorList>
            <consortium name="DOE Joint Genome Institute"/>
            <person name="Martino E."/>
            <person name="Morin E."/>
            <person name="Grelet G."/>
            <person name="Kuo A."/>
            <person name="Kohler A."/>
            <person name="Daghino S."/>
            <person name="Barry K."/>
            <person name="Choi C."/>
            <person name="Cichocki N."/>
            <person name="Clum A."/>
            <person name="Copeland A."/>
            <person name="Hainaut M."/>
            <person name="Haridas S."/>
            <person name="Labutti K."/>
            <person name="Lindquist E."/>
            <person name="Lipzen A."/>
            <person name="Khouja H.-R."/>
            <person name="Murat C."/>
            <person name="Ohm R."/>
            <person name="Olson A."/>
            <person name="Spatafora J."/>
            <person name="Veneault-Fourrey C."/>
            <person name="Henrissat B."/>
            <person name="Grigoriev I."/>
            <person name="Martin F."/>
            <person name="Perotto S."/>
        </authorList>
    </citation>
    <scope>NUCLEOTIDE SEQUENCE [LARGE SCALE GENOMIC DNA]</scope>
    <source>
        <strain evidence="2 3">F</strain>
    </source>
</reference>
<gene>
    <name evidence="2" type="ORF">L207DRAFT_415495</name>
</gene>
<dbReference type="OrthoDB" id="507128at2759"/>
<evidence type="ECO:0000313" key="2">
    <source>
        <dbReference type="EMBL" id="PMD47325.1"/>
    </source>
</evidence>
<protein>
    <recommendedName>
        <fullName evidence="1">Pyrroloquinoline quinone-dependent pyranose dehydrogenase beta-propeller domain-containing protein</fullName>
    </recommendedName>
</protein>
<keyword evidence="3" id="KW-1185">Reference proteome</keyword>
<proteinExistence type="predicted"/>
<dbReference type="Proteomes" id="UP000235786">
    <property type="component" value="Unassembled WGS sequence"/>
</dbReference>
<dbReference type="STRING" id="1149755.A0A2J6S984"/>
<dbReference type="Pfam" id="PF22807">
    <property type="entry name" value="TrAA12"/>
    <property type="match status" value="1"/>
</dbReference>
<dbReference type="InterPro" id="IPR011042">
    <property type="entry name" value="6-blade_b-propeller_TolB-like"/>
</dbReference>
<dbReference type="Gene3D" id="2.120.10.30">
    <property type="entry name" value="TolB, C-terminal domain"/>
    <property type="match status" value="1"/>
</dbReference>
<dbReference type="EMBL" id="KZ613938">
    <property type="protein sequence ID" value="PMD47325.1"/>
    <property type="molecule type" value="Genomic_DNA"/>
</dbReference>
<evidence type="ECO:0000259" key="1">
    <source>
        <dbReference type="Pfam" id="PF22807"/>
    </source>
</evidence>
<feature type="domain" description="Pyrroloquinoline quinone-dependent pyranose dehydrogenase beta-propeller" evidence="1">
    <location>
        <begin position="16"/>
        <end position="403"/>
    </location>
</feature>
<evidence type="ECO:0000313" key="3">
    <source>
        <dbReference type="Proteomes" id="UP000235786"/>
    </source>
</evidence>
<dbReference type="AlphaFoldDB" id="A0A2J6S984"/>
<organism evidence="2 3">
    <name type="scientific">Hyaloscypha variabilis (strain UAMH 11265 / GT02V1 / F)</name>
    <name type="common">Meliniomyces variabilis</name>
    <dbReference type="NCBI Taxonomy" id="1149755"/>
    <lineage>
        <taxon>Eukaryota</taxon>
        <taxon>Fungi</taxon>
        <taxon>Dikarya</taxon>
        <taxon>Ascomycota</taxon>
        <taxon>Pezizomycotina</taxon>
        <taxon>Leotiomycetes</taxon>
        <taxon>Helotiales</taxon>
        <taxon>Hyaloscyphaceae</taxon>
        <taxon>Hyaloscypha</taxon>
        <taxon>Hyaloscypha variabilis</taxon>
    </lineage>
</organism>
<name>A0A2J6S984_HYAVF</name>
<sequence>MPTACAGVPVAQYPGEVATGWAAVKVKGDMISARGVIFDSAGNLLVVESGKGITAHTLDATGCIVSSKTLIKQNNLNHGIYLNGTTLYASSMTTVWKWTYDPKAIAVGSTKTVVVAGMYNGGHPTRTLIISPNHPNLLAVSHGSNDNFDFPSGNVNVARANIKVFDMDAVPTGGYNYVTGGHTPAYGLRNEVGLTFDPNNMLWGVENSSDDIKRTISGVDKDIHIDNPADTLHYFGDITTLNTTWYGYPTCYTVWNPSSFSDKKFSIGDQFVLAPNGTYSDTNCTAQSTPARLSFQAHSAPLDCKFDSTYKNMYITFHGSYDRPLSTGFKVVQIPFTQINAGNYEPVAPMDSGSGYTDIWWNQNVTSCSQIQCFRPVSIVMDSADRMYITSDAAVEGELWLVGKI</sequence>
<accession>A0A2J6S984</accession>